<dbReference type="InterPro" id="IPR000093">
    <property type="entry name" value="DNA_Rcmb_RecR"/>
</dbReference>
<evidence type="ECO:0000256" key="6">
    <source>
        <dbReference type="ARBA" id="ARBA00023204"/>
    </source>
</evidence>
<protein>
    <recommendedName>
        <fullName evidence="7">Recombination protein RecR</fullName>
    </recommendedName>
</protein>
<dbReference type="InterPro" id="IPR003583">
    <property type="entry name" value="Hlx-hairpin-Hlx_DNA-bd_motif"/>
</dbReference>
<dbReference type="PROSITE" id="PS50880">
    <property type="entry name" value="TOPRIM"/>
    <property type="match status" value="1"/>
</dbReference>
<comment type="similarity">
    <text evidence="7">Belongs to the RecR family.</text>
</comment>
<dbReference type="Pfam" id="PF02132">
    <property type="entry name" value="RecR_ZnF"/>
    <property type="match status" value="1"/>
</dbReference>
<dbReference type="InterPro" id="IPR023627">
    <property type="entry name" value="Rcmb_RecR"/>
</dbReference>
<gene>
    <name evidence="7 9" type="primary">recR</name>
    <name evidence="9" type="ORF">ENS56_10890</name>
</gene>
<dbReference type="Pfam" id="PF21176">
    <property type="entry name" value="RecR_HhH"/>
    <property type="match status" value="1"/>
</dbReference>
<reference evidence="9" key="1">
    <citation type="journal article" date="2020" name="mSystems">
        <title>Genome- and Community-Level Interaction Insights into Carbon Utilization and Element Cycling Functions of Hydrothermarchaeota in Hydrothermal Sediment.</title>
        <authorList>
            <person name="Zhou Z."/>
            <person name="Liu Y."/>
            <person name="Xu W."/>
            <person name="Pan J."/>
            <person name="Luo Z.H."/>
            <person name="Li M."/>
        </authorList>
    </citation>
    <scope>NUCLEOTIDE SEQUENCE [LARGE SCALE GENOMIC DNA]</scope>
    <source>
        <strain evidence="9">SpSt-500</strain>
    </source>
</reference>
<organism evidence="9">
    <name type="scientific">Ignavibacterium album</name>
    <dbReference type="NCBI Taxonomy" id="591197"/>
    <lineage>
        <taxon>Bacteria</taxon>
        <taxon>Pseudomonadati</taxon>
        <taxon>Ignavibacteriota</taxon>
        <taxon>Ignavibacteria</taxon>
        <taxon>Ignavibacteriales</taxon>
        <taxon>Ignavibacteriaceae</taxon>
        <taxon>Ignavibacterium</taxon>
    </lineage>
</organism>
<accession>A0A832G2W9</accession>
<evidence type="ECO:0000256" key="3">
    <source>
        <dbReference type="ARBA" id="ARBA00022771"/>
    </source>
</evidence>
<evidence type="ECO:0000256" key="5">
    <source>
        <dbReference type="ARBA" id="ARBA00023172"/>
    </source>
</evidence>
<keyword evidence="2 7" id="KW-0227">DNA damage</keyword>
<comment type="caution">
    <text evidence="9">The sequence shown here is derived from an EMBL/GenBank/DDBJ whole genome shotgun (WGS) entry which is preliminary data.</text>
</comment>
<evidence type="ECO:0000313" key="9">
    <source>
        <dbReference type="EMBL" id="HGT48533.1"/>
    </source>
</evidence>
<dbReference type="Gene3D" id="3.40.1360.10">
    <property type="match status" value="1"/>
</dbReference>
<dbReference type="Pfam" id="PF21175">
    <property type="entry name" value="RecR_C"/>
    <property type="match status" value="1"/>
</dbReference>
<dbReference type="GO" id="GO:0006281">
    <property type="term" value="P:DNA repair"/>
    <property type="evidence" value="ECO:0007669"/>
    <property type="project" value="UniProtKB-UniRule"/>
</dbReference>
<dbReference type="Gene3D" id="3.30.60.80">
    <property type="match status" value="1"/>
</dbReference>
<keyword evidence="4 7" id="KW-0862">Zinc</keyword>
<dbReference type="PROSITE" id="PS01300">
    <property type="entry name" value="RECR"/>
    <property type="match status" value="1"/>
</dbReference>
<dbReference type="GO" id="GO:0006310">
    <property type="term" value="P:DNA recombination"/>
    <property type="evidence" value="ECO:0007669"/>
    <property type="project" value="UniProtKB-UniRule"/>
</dbReference>
<dbReference type="GO" id="GO:0008270">
    <property type="term" value="F:zinc ion binding"/>
    <property type="evidence" value="ECO:0007669"/>
    <property type="project" value="UniProtKB-KW"/>
</dbReference>
<evidence type="ECO:0000259" key="8">
    <source>
        <dbReference type="PROSITE" id="PS50880"/>
    </source>
</evidence>
<evidence type="ECO:0000256" key="1">
    <source>
        <dbReference type="ARBA" id="ARBA00022723"/>
    </source>
</evidence>
<dbReference type="InterPro" id="IPR015967">
    <property type="entry name" value="Rcmb_RecR_Znf"/>
</dbReference>
<dbReference type="GO" id="GO:0003677">
    <property type="term" value="F:DNA binding"/>
    <property type="evidence" value="ECO:0007669"/>
    <property type="project" value="UniProtKB-UniRule"/>
</dbReference>
<dbReference type="Gene3D" id="6.10.250.240">
    <property type="match status" value="1"/>
</dbReference>
<dbReference type="Pfam" id="PF13662">
    <property type="entry name" value="Toprim_4"/>
    <property type="match status" value="1"/>
</dbReference>
<dbReference type="AlphaFoldDB" id="A0A832G2W9"/>
<keyword evidence="6 7" id="KW-0234">DNA repair</keyword>
<name>A0A832G2W9_9BACT</name>
<dbReference type="SMART" id="SM00278">
    <property type="entry name" value="HhH1"/>
    <property type="match status" value="1"/>
</dbReference>
<evidence type="ECO:0000256" key="7">
    <source>
        <dbReference type="HAMAP-Rule" id="MF_00017"/>
    </source>
</evidence>
<dbReference type="NCBIfam" id="TIGR00615">
    <property type="entry name" value="recR"/>
    <property type="match status" value="1"/>
</dbReference>
<keyword evidence="3 7" id="KW-0863">Zinc-finger</keyword>
<feature type="domain" description="Toprim" evidence="8">
    <location>
        <begin position="80"/>
        <end position="175"/>
    </location>
</feature>
<sequence>MQIAETLLIAIDELSKLPGIGKKTAQRLALHIIKNDRESAEKLAKAIVDLKEKLMLCKKCFNLSEADFCDICKNPKRDQSTICVVEEVSDVIAIEKSHEYNGLYHVLGGVLSPLMGIGAENIRIKELINRFHDEEIKEVILALNPDTEGETTSLYLAKLIKPLGIKVTRIARGIPIGGDLEFADEATIGKAMINRIDL</sequence>
<keyword evidence="1 7" id="KW-0479">Metal-binding</keyword>
<dbReference type="PANTHER" id="PTHR30446:SF0">
    <property type="entry name" value="RECOMBINATION PROTEIN RECR"/>
    <property type="match status" value="1"/>
</dbReference>
<proteinExistence type="inferred from homology"/>
<dbReference type="InterPro" id="IPR034137">
    <property type="entry name" value="TOPRIM_RecR"/>
</dbReference>
<feature type="zinc finger region" description="C4-type" evidence="7">
    <location>
        <begin position="57"/>
        <end position="72"/>
    </location>
</feature>
<evidence type="ECO:0000256" key="2">
    <source>
        <dbReference type="ARBA" id="ARBA00022763"/>
    </source>
</evidence>
<dbReference type="CDD" id="cd01025">
    <property type="entry name" value="TOPRIM_recR"/>
    <property type="match status" value="1"/>
</dbReference>
<dbReference type="SUPFAM" id="SSF111304">
    <property type="entry name" value="Recombination protein RecR"/>
    <property type="match status" value="1"/>
</dbReference>
<dbReference type="Gene3D" id="1.10.8.420">
    <property type="entry name" value="RecR Domain 1"/>
    <property type="match status" value="1"/>
</dbReference>
<dbReference type="InterPro" id="IPR006171">
    <property type="entry name" value="TOPRIM_dom"/>
</dbReference>
<comment type="function">
    <text evidence="7">May play a role in DNA repair. It seems to be involved in an RecBC-independent recombinational process of DNA repair. It may act with RecF and RecO.</text>
</comment>
<keyword evidence="5 7" id="KW-0233">DNA recombination</keyword>
<dbReference type="PANTHER" id="PTHR30446">
    <property type="entry name" value="RECOMBINATION PROTEIN RECR"/>
    <property type="match status" value="1"/>
</dbReference>
<dbReference type="EMBL" id="DSVI01000018">
    <property type="protein sequence ID" value="HGT48533.1"/>
    <property type="molecule type" value="Genomic_DNA"/>
</dbReference>
<evidence type="ECO:0000256" key="4">
    <source>
        <dbReference type="ARBA" id="ARBA00022833"/>
    </source>
</evidence>
<dbReference type="HAMAP" id="MF_00017">
    <property type="entry name" value="RecR"/>
    <property type="match status" value="1"/>
</dbReference>
<dbReference type="SMART" id="SM00493">
    <property type="entry name" value="TOPRIM"/>
    <property type="match status" value="1"/>
</dbReference>